<evidence type="ECO:0000256" key="2">
    <source>
        <dbReference type="ARBA" id="ARBA00005028"/>
    </source>
</evidence>
<proteinExistence type="inferred from homology"/>
<dbReference type="PIRSF" id="PIRSF005096">
    <property type="entry name" value="GALM"/>
    <property type="match status" value="1"/>
</dbReference>
<comment type="catalytic activity">
    <reaction evidence="1 8">
        <text>alpha-D-glucose = beta-D-glucose</text>
        <dbReference type="Rhea" id="RHEA:10264"/>
        <dbReference type="ChEBI" id="CHEBI:15903"/>
        <dbReference type="ChEBI" id="CHEBI:17925"/>
        <dbReference type="EC" id="5.1.3.3"/>
    </reaction>
</comment>
<feature type="binding site" evidence="11">
    <location>
        <begin position="66"/>
        <end position="67"/>
    </location>
    <ligand>
        <name>beta-D-galactose</name>
        <dbReference type="ChEBI" id="CHEBI:27667"/>
    </ligand>
</feature>
<dbReference type="InterPro" id="IPR011013">
    <property type="entry name" value="Gal_mutarotase_sf_dom"/>
</dbReference>
<evidence type="ECO:0000256" key="10">
    <source>
        <dbReference type="PIRSR" id="PIRSR005096-2"/>
    </source>
</evidence>
<dbReference type="Gene3D" id="2.70.98.10">
    <property type="match status" value="1"/>
</dbReference>
<dbReference type="SUPFAM" id="SSF74650">
    <property type="entry name" value="Galactose mutarotase-like"/>
    <property type="match status" value="1"/>
</dbReference>
<dbReference type="GO" id="GO:0006006">
    <property type="term" value="P:glucose metabolic process"/>
    <property type="evidence" value="ECO:0007669"/>
    <property type="project" value="TreeGrafter"/>
</dbReference>
<evidence type="ECO:0000313" key="13">
    <source>
        <dbReference type="Proteomes" id="UP000247483"/>
    </source>
</evidence>
<dbReference type="EMBL" id="QGLP01000006">
    <property type="protein sequence ID" value="PXZ03390.1"/>
    <property type="molecule type" value="Genomic_DNA"/>
</dbReference>
<dbReference type="RefSeq" id="WP_110424149.1">
    <property type="nucleotide sequence ID" value="NZ_QGLP01000006.1"/>
</dbReference>
<dbReference type="PANTHER" id="PTHR10091:SF0">
    <property type="entry name" value="GALACTOSE MUTAROTASE"/>
    <property type="match status" value="1"/>
</dbReference>
<dbReference type="InterPro" id="IPR047215">
    <property type="entry name" value="Galactose_mutarotase-like"/>
</dbReference>
<name>A0A2V4DRX6_9GAMM</name>
<comment type="pathway">
    <text evidence="2 8">Carbohydrate metabolism; hexose metabolism.</text>
</comment>
<evidence type="ECO:0000256" key="1">
    <source>
        <dbReference type="ARBA" id="ARBA00001614"/>
    </source>
</evidence>
<evidence type="ECO:0000256" key="11">
    <source>
        <dbReference type="PIRSR" id="PIRSR005096-3"/>
    </source>
</evidence>
<dbReference type="NCBIfam" id="TIGR02636">
    <property type="entry name" value="galM_Leloir"/>
    <property type="match status" value="1"/>
</dbReference>
<dbReference type="AlphaFoldDB" id="A0A2V4DRX6"/>
<gene>
    <name evidence="12" type="primary">galM</name>
    <name evidence="12" type="ORF">DKK79_11105</name>
</gene>
<feature type="active site" description="Proton donor" evidence="9">
    <location>
        <position position="163"/>
    </location>
</feature>
<evidence type="ECO:0000256" key="6">
    <source>
        <dbReference type="ARBA" id="ARBA00023235"/>
    </source>
</evidence>
<dbReference type="InterPro" id="IPR018052">
    <property type="entry name" value="Ald1_epimerase_CS"/>
</dbReference>
<dbReference type="Pfam" id="PF01263">
    <property type="entry name" value="Aldose_epim"/>
    <property type="match status" value="1"/>
</dbReference>
<dbReference type="GO" id="GO:0030246">
    <property type="term" value="F:carbohydrate binding"/>
    <property type="evidence" value="ECO:0007669"/>
    <property type="project" value="InterPro"/>
</dbReference>
<dbReference type="Proteomes" id="UP000247483">
    <property type="component" value="Unassembled WGS sequence"/>
</dbReference>
<dbReference type="CDD" id="cd09019">
    <property type="entry name" value="galactose_mutarotase_like"/>
    <property type="match status" value="1"/>
</dbReference>
<dbReference type="InterPro" id="IPR015443">
    <property type="entry name" value="Aldose_1-epimerase"/>
</dbReference>
<dbReference type="GO" id="GO:0004034">
    <property type="term" value="F:aldose 1-epimerase activity"/>
    <property type="evidence" value="ECO:0007669"/>
    <property type="project" value="UniProtKB-EC"/>
</dbReference>
<dbReference type="GO" id="GO:0005737">
    <property type="term" value="C:cytoplasm"/>
    <property type="evidence" value="ECO:0007669"/>
    <property type="project" value="TreeGrafter"/>
</dbReference>
<protein>
    <recommendedName>
        <fullName evidence="5 8">Aldose 1-epimerase</fullName>
        <ecNumber evidence="4 8">5.1.3.3</ecNumber>
    </recommendedName>
</protein>
<dbReference type="EC" id="5.1.3.3" evidence="4 8"/>
<dbReference type="InterPro" id="IPR008183">
    <property type="entry name" value="Aldose_1/G6P_1-epimerase"/>
</dbReference>
<evidence type="ECO:0000256" key="8">
    <source>
        <dbReference type="PIRNR" id="PIRNR005096"/>
    </source>
</evidence>
<keyword evidence="6 8" id="KW-0413">Isomerase</keyword>
<dbReference type="PROSITE" id="PS00545">
    <property type="entry name" value="ALDOSE_1_EPIMERASE"/>
    <property type="match status" value="1"/>
</dbReference>
<comment type="similarity">
    <text evidence="3 8">Belongs to the aldose epimerase family.</text>
</comment>
<evidence type="ECO:0000256" key="7">
    <source>
        <dbReference type="ARBA" id="ARBA00023277"/>
    </source>
</evidence>
<feature type="active site" description="Proton acceptor" evidence="9">
    <location>
        <position position="294"/>
    </location>
</feature>
<feature type="binding site" evidence="11">
    <location>
        <begin position="163"/>
        <end position="165"/>
    </location>
    <ligand>
        <name>beta-D-galactose</name>
        <dbReference type="ChEBI" id="CHEBI:27667"/>
    </ligand>
</feature>
<dbReference type="InterPro" id="IPR013458">
    <property type="entry name" value="Ald_epimerase_bac"/>
</dbReference>
<sequence length="332" mass="37055">MSVKHIITLTNRQGMQIKLSNWGATWLSCIIPVGEEKRELLLGCQSFEQYQQQDAYLGATIGRYANRIANAQIDIAGKHYQLTANQGVNQLHGGKQGFDKQLWKIESQSNQQIVFSLISPDGDQGYPGELKVTASYTLTDDNQVNIEYYANTSKCTPVNLTNHAYFNLDGETENILAHSLKVNADYYLPVDATGIPGNDLVNVTEGDMDLRQLRVIANNLLTSSARKITGGYDHAYLLDKSKSVAAQLVSSDKKVTMDVTTSYPALQVYTGNFLAHTPNRHNGQYANFAGVALEAQFLPDSPHHPTWPQPSCFLEPEQTYHQQICYQFFINQ</sequence>
<reference evidence="12 13" key="1">
    <citation type="submission" date="2018-05" db="EMBL/GenBank/DDBJ databases">
        <title>Reference genomes for bee gut microbiota database.</title>
        <authorList>
            <person name="Ellegaard K.M."/>
        </authorList>
    </citation>
    <scope>NUCLEOTIDE SEQUENCE [LARGE SCALE GENOMIC DNA]</scope>
    <source>
        <strain evidence="12 13">ESL0177</strain>
    </source>
</reference>
<dbReference type="UniPathway" id="UPA00242"/>
<evidence type="ECO:0000256" key="4">
    <source>
        <dbReference type="ARBA" id="ARBA00013185"/>
    </source>
</evidence>
<dbReference type="NCBIfam" id="NF008277">
    <property type="entry name" value="PRK11055.1"/>
    <property type="match status" value="1"/>
</dbReference>
<dbReference type="PROSITE" id="PS51257">
    <property type="entry name" value="PROKAR_LIPOPROTEIN"/>
    <property type="match status" value="1"/>
</dbReference>
<comment type="caution">
    <text evidence="12">The sequence shown here is derived from an EMBL/GenBank/DDBJ whole genome shotgun (WGS) entry which is preliminary data.</text>
</comment>
<evidence type="ECO:0000313" key="12">
    <source>
        <dbReference type="EMBL" id="PXZ03390.1"/>
    </source>
</evidence>
<dbReference type="PANTHER" id="PTHR10091">
    <property type="entry name" value="ALDOSE-1-EPIMERASE"/>
    <property type="match status" value="1"/>
</dbReference>
<evidence type="ECO:0000256" key="9">
    <source>
        <dbReference type="PIRSR" id="PIRSR005096-1"/>
    </source>
</evidence>
<keyword evidence="7 8" id="KW-0119">Carbohydrate metabolism</keyword>
<feature type="binding site" evidence="10">
    <location>
        <position position="233"/>
    </location>
    <ligand>
        <name>beta-D-galactose</name>
        <dbReference type="ChEBI" id="CHEBI:27667"/>
    </ligand>
</feature>
<dbReference type="InterPro" id="IPR014718">
    <property type="entry name" value="GH-type_carb-bd"/>
</dbReference>
<evidence type="ECO:0000256" key="5">
    <source>
        <dbReference type="ARBA" id="ARBA00014165"/>
    </source>
</evidence>
<organism evidence="12 13">
    <name type="scientific">Gilliamella apicola</name>
    <dbReference type="NCBI Taxonomy" id="1196095"/>
    <lineage>
        <taxon>Bacteria</taxon>
        <taxon>Pseudomonadati</taxon>
        <taxon>Pseudomonadota</taxon>
        <taxon>Gammaproteobacteria</taxon>
        <taxon>Orbales</taxon>
        <taxon>Orbaceae</taxon>
        <taxon>Gilliamella</taxon>
    </lineage>
</organism>
<evidence type="ECO:0000256" key="3">
    <source>
        <dbReference type="ARBA" id="ARBA00006206"/>
    </source>
</evidence>
<dbReference type="GO" id="GO:0033499">
    <property type="term" value="P:galactose catabolic process via UDP-galactose, Leloir pathway"/>
    <property type="evidence" value="ECO:0007669"/>
    <property type="project" value="TreeGrafter"/>
</dbReference>
<accession>A0A2V4DRX6</accession>